<gene>
    <name evidence="2" type="ORF">CF165_39165</name>
</gene>
<sequence>MSESPNYPNYPDDAGAAASAGPVAAPARPGTIEGAFWAFVASTVLGLAGGLLLFVNWDALADTLRTANRQRGGTLTDAQIDQAATITLVVTVVIVVLIAALYLLFAFKLRAGRNWARIVLTVLTALHVISLLTAQDTVFGYLAALAAVVGVVLSFTGPSNAYIAAAGRPR</sequence>
<accession>A0A229SR08</accession>
<dbReference type="OrthoDB" id="3831145at2"/>
<evidence type="ECO:0000313" key="3">
    <source>
        <dbReference type="Proteomes" id="UP000215199"/>
    </source>
</evidence>
<keyword evidence="1" id="KW-0472">Membrane</keyword>
<feature type="transmembrane region" description="Helical" evidence="1">
    <location>
        <begin position="35"/>
        <end position="55"/>
    </location>
</feature>
<protein>
    <submittedName>
        <fullName evidence="2">Uncharacterized protein</fullName>
    </submittedName>
</protein>
<dbReference type="EMBL" id="NMUL01000048">
    <property type="protein sequence ID" value="OXM61288.1"/>
    <property type="molecule type" value="Genomic_DNA"/>
</dbReference>
<dbReference type="Proteomes" id="UP000215199">
    <property type="component" value="Unassembled WGS sequence"/>
</dbReference>
<feature type="transmembrane region" description="Helical" evidence="1">
    <location>
        <begin position="83"/>
        <end position="107"/>
    </location>
</feature>
<evidence type="ECO:0000256" key="1">
    <source>
        <dbReference type="SAM" id="Phobius"/>
    </source>
</evidence>
<keyword evidence="3" id="KW-1185">Reference proteome</keyword>
<comment type="caution">
    <text evidence="2">The sequence shown here is derived from an EMBL/GenBank/DDBJ whole genome shotgun (WGS) entry which is preliminary data.</text>
</comment>
<feature type="transmembrane region" description="Helical" evidence="1">
    <location>
        <begin position="114"/>
        <end position="132"/>
    </location>
</feature>
<dbReference type="RefSeq" id="WP_093952646.1">
    <property type="nucleotide sequence ID" value="NZ_NMUL01000048.1"/>
</dbReference>
<dbReference type="AlphaFoldDB" id="A0A229SR08"/>
<reference evidence="3" key="1">
    <citation type="submission" date="2017-07" db="EMBL/GenBank/DDBJ databases">
        <title>Comparative genome mining reveals phylogenetic distribution patterns of secondary metabolites in Amycolatopsis.</title>
        <authorList>
            <person name="Adamek M."/>
            <person name="Alanjary M."/>
            <person name="Sales-Ortells H."/>
            <person name="Goodfellow M."/>
            <person name="Bull A.T."/>
            <person name="Kalinowski J."/>
            <person name="Ziemert N."/>
        </authorList>
    </citation>
    <scope>NUCLEOTIDE SEQUENCE [LARGE SCALE GENOMIC DNA]</scope>
    <source>
        <strain evidence="3">H5</strain>
    </source>
</reference>
<proteinExistence type="predicted"/>
<keyword evidence="1" id="KW-1133">Transmembrane helix</keyword>
<keyword evidence="1" id="KW-0812">Transmembrane</keyword>
<organism evidence="2 3">
    <name type="scientific">Amycolatopsis vastitatis</name>
    <dbReference type="NCBI Taxonomy" id="1905142"/>
    <lineage>
        <taxon>Bacteria</taxon>
        <taxon>Bacillati</taxon>
        <taxon>Actinomycetota</taxon>
        <taxon>Actinomycetes</taxon>
        <taxon>Pseudonocardiales</taxon>
        <taxon>Pseudonocardiaceae</taxon>
        <taxon>Amycolatopsis</taxon>
    </lineage>
</organism>
<feature type="transmembrane region" description="Helical" evidence="1">
    <location>
        <begin position="138"/>
        <end position="163"/>
    </location>
</feature>
<evidence type="ECO:0000313" key="2">
    <source>
        <dbReference type="EMBL" id="OXM61288.1"/>
    </source>
</evidence>
<name>A0A229SR08_9PSEU</name>